<reference evidence="4 5" key="1">
    <citation type="submission" date="2024-09" db="EMBL/GenBank/DDBJ databases">
        <title>Chromosome-scale assembly of Riccia fluitans.</title>
        <authorList>
            <person name="Paukszto L."/>
            <person name="Sawicki J."/>
            <person name="Karawczyk K."/>
            <person name="Piernik-Szablinska J."/>
            <person name="Szczecinska M."/>
            <person name="Mazdziarz M."/>
        </authorList>
    </citation>
    <scope>NUCLEOTIDE SEQUENCE [LARGE SCALE GENOMIC DNA]</scope>
    <source>
        <strain evidence="4">Rf_01</strain>
        <tissue evidence="4">Aerial parts of the thallus</tissue>
    </source>
</reference>
<dbReference type="Proteomes" id="UP001605036">
    <property type="component" value="Unassembled WGS sequence"/>
</dbReference>
<name>A0ABD1Z0T8_9MARC</name>
<feature type="domain" description="Protein root UVB sensitive/RUS" evidence="2">
    <location>
        <begin position="132"/>
        <end position="365"/>
    </location>
</feature>
<evidence type="ECO:0000259" key="3">
    <source>
        <dbReference type="Pfam" id="PF24160"/>
    </source>
</evidence>
<dbReference type="AlphaFoldDB" id="A0ABD1Z0T8"/>
<dbReference type="Pfam" id="PF24160">
    <property type="entry name" value="UVB_sens_C"/>
    <property type="match status" value="1"/>
</dbReference>
<accession>A0ABD1Z0T8</accession>
<dbReference type="EMBL" id="JBHFFA010000002">
    <property type="protein sequence ID" value="KAL2641415.1"/>
    <property type="molecule type" value="Genomic_DNA"/>
</dbReference>
<organism evidence="4 5">
    <name type="scientific">Riccia fluitans</name>
    <dbReference type="NCBI Taxonomy" id="41844"/>
    <lineage>
        <taxon>Eukaryota</taxon>
        <taxon>Viridiplantae</taxon>
        <taxon>Streptophyta</taxon>
        <taxon>Embryophyta</taxon>
        <taxon>Marchantiophyta</taxon>
        <taxon>Marchantiopsida</taxon>
        <taxon>Marchantiidae</taxon>
        <taxon>Marchantiales</taxon>
        <taxon>Ricciaceae</taxon>
        <taxon>Riccia</taxon>
    </lineage>
</organism>
<proteinExistence type="inferred from homology"/>
<gene>
    <name evidence="4" type="ORF">R1flu_009002</name>
</gene>
<comment type="caution">
    <text evidence="4">The sequence shown here is derived from an EMBL/GenBank/DDBJ whole genome shotgun (WGS) entry which is preliminary data.</text>
</comment>
<sequence>MGRRKEAFESRGIGEPDGGRKWDFARVCNTRFSFNLNCNMESPLDSAGSRLPFARISVAEANLGPSAGALEADKQYQSSREDWSRQTGAVESVPSRRLIETADKVRREFRFRGVGDDAVLETIPISDTRQPMERVVDSFLSRFFPLGYPHSVSEGYLVYSKYRAVQHFASAVLSVLSTQSLLFAAGLRPTPAQATIVSWVLKDGMQHIGKLVCSSMGAMMDSEPKRWRIFADVMYDVGAGLEVISPLCPQHFLTVAGLANMAKGMALVSARATRLPVYSSFAKEGNLSDLYAKGEAISTLSNVFGLGVGIQLASTVCATIQGKLLVAPFLSAIHLYSVAQEMRAAPINTLNEQRTALLVADYLKTGKVSRPADLRYRERLILPVGLLQESGNVRVGASPIKTVSKPSVLAELTKSFSNERFLLKFSDQRTDLILHQSATGEDAVRGWLLAAYAYQIAHKNDLSGKDDAGSHGFGLKKMDALRDAYQRTESSLPALLRGLKENGWHTHLFLEGSGYRAVW</sequence>
<dbReference type="InterPro" id="IPR054549">
    <property type="entry name" value="UVB_sens_RUS_dom"/>
</dbReference>
<evidence type="ECO:0000313" key="4">
    <source>
        <dbReference type="EMBL" id="KAL2641415.1"/>
    </source>
</evidence>
<dbReference type="InterPro" id="IPR006968">
    <property type="entry name" value="RUS_fam"/>
</dbReference>
<dbReference type="Pfam" id="PF04884">
    <property type="entry name" value="UVB_sens_prot"/>
    <property type="match status" value="1"/>
</dbReference>
<feature type="domain" description="Root UVB sensitive protein C-terminal" evidence="3">
    <location>
        <begin position="376"/>
        <end position="509"/>
    </location>
</feature>
<evidence type="ECO:0000256" key="1">
    <source>
        <dbReference type="ARBA" id="ARBA00007558"/>
    </source>
</evidence>
<dbReference type="PANTHER" id="PTHR12770">
    <property type="entry name" value="RUS1 FAMILY PROTEIN C16ORF58"/>
    <property type="match status" value="1"/>
</dbReference>
<dbReference type="InterPro" id="IPR055412">
    <property type="entry name" value="UVB_sens_C"/>
</dbReference>
<keyword evidence="5" id="KW-1185">Reference proteome</keyword>
<dbReference type="PANTHER" id="PTHR12770:SF5">
    <property type="entry name" value="PROTEIN ROOT UVB SENSITIVE 2, CHLOROPLASTIC"/>
    <property type="match status" value="1"/>
</dbReference>
<evidence type="ECO:0000259" key="2">
    <source>
        <dbReference type="Pfam" id="PF04884"/>
    </source>
</evidence>
<evidence type="ECO:0000313" key="5">
    <source>
        <dbReference type="Proteomes" id="UP001605036"/>
    </source>
</evidence>
<protein>
    <submittedName>
        <fullName evidence="4">Uncharacterized protein</fullName>
    </submittedName>
</protein>
<comment type="similarity">
    <text evidence="1">Belongs to the RUS1 family.</text>
</comment>